<feature type="non-terminal residue" evidence="2">
    <location>
        <position position="1"/>
    </location>
</feature>
<feature type="region of interest" description="Disordered" evidence="1">
    <location>
        <begin position="1"/>
        <end position="68"/>
    </location>
</feature>
<evidence type="ECO:0000256" key="1">
    <source>
        <dbReference type="SAM" id="MobiDB-lite"/>
    </source>
</evidence>
<keyword evidence="3" id="KW-1185">Reference proteome</keyword>
<reference evidence="2" key="1">
    <citation type="submission" date="2021-02" db="EMBL/GenBank/DDBJ databases">
        <authorList>
            <person name="Dougan E. K."/>
            <person name="Rhodes N."/>
            <person name="Thang M."/>
            <person name="Chan C."/>
        </authorList>
    </citation>
    <scope>NUCLEOTIDE SEQUENCE</scope>
</reference>
<dbReference type="AlphaFoldDB" id="A0A813DZD4"/>
<comment type="caution">
    <text evidence="2">The sequence shown here is derived from an EMBL/GenBank/DDBJ whole genome shotgun (WGS) entry which is preliminary data.</text>
</comment>
<dbReference type="Proteomes" id="UP000654075">
    <property type="component" value="Unassembled WGS sequence"/>
</dbReference>
<evidence type="ECO:0000313" key="2">
    <source>
        <dbReference type="EMBL" id="CAE8594065.1"/>
    </source>
</evidence>
<feature type="compositionally biased region" description="Acidic residues" evidence="1">
    <location>
        <begin position="34"/>
        <end position="43"/>
    </location>
</feature>
<sequence length="216" mass="24665">AKEELSESESVKPEDVKDELYDEQVKDEIKEEVKEESDEDQELYDSSSVKSEVKEECEEEIKQEPGVHDSNWIKMSECKEEFYTKVKKEPTIKREPPDGFSEASRPLPFKRRRINVKSEPTEFGVSSPLASPPPPLFTKMLPGWIQLYSKLVGSYHRLTKPQQREFRRYIESGEEDHAVAAKLAAENAVARPSSKGSSKEPVHASLYNILANHALE</sequence>
<gene>
    <name evidence="2" type="ORF">PGLA1383_LOCUS12641</name>
</gene>
<organism evidence="2 3">
    <name type="scientific">Polarella glacialis</name>
    <name type="common">Dinoflagellate</name>
    <dbReference type="NCBI Taxonomy" id="89957"/>
    <lineage>
        <taxon>Eukaryota</taxon>
        <taxon>Sar</taxon>
        <taxon>Alveolata</taxon>
        <taxon>Dinophyceae</taxon>
        <taxon>Suessiales</taxon>
        <taxon>Suessiaceae</taxon>
        <taxon>Polarella</taxon>
    </lineage>
</organism>
<dbReference type="EMBL" id="CAJNNV010006777">
    <property type="protein sequence ID" value="CAE8594065.1"/>
    <property type="molecule type" value="Genomic_DNA"/>
</dbReference>
<feature type="compositionally biased region" description="Basic and acidic residues" evidence="1">
    <location>
        <begin position="1"/>
        <end position="33"/>
    </location>
</feature>
<accession>A0A813DZD4</accession>
<evidence type="ECO:0000313" key="3">
    <source>
        <dbReference type="Proteomes" id="UP000654075"/>
    </source>
</evidence>
<protein>
    <submittedName>
        <fullName evidence="2">Uncharacterized protein</fullName>
    </submittedName>
</protein>
<name>A0A813DZD4_POLGL</name>
<proteinExistence type="predicted"/>